<keyword evidence="8 11" id="KW-0443">Lipid metabolism</keyword>
<evidence type="ECO:0000256" key="8">
    <source>
        <dbReference type="ARBA" id="ARBA00023098"/>
    </source>
</evidence>
<comment type="catalytic activity">
    <reaction evidence="10 11">
        <text>an acyl-CoA + a 1,2-diacyl-sn-glycerol = a triacyl-sn-glycerol + CoA</text>
        <dbReference type="Rhea" id="RHEA:10868"/>
        <dbReference type="ChEBI" id="CHEBI:17815"/>
        <dbReference type="ChEBI" id="CHEBI:57287"/>
        <dbReference type="ChEBI" id="CHEBI:58342"/>
        <dbReference type="ChEBI" id="CHEBI:64615"/>
        <dbReference type="EC" id="2.3.1.20"/>
    </reaction>
</comment>
<sequence>MTARLSAQDASFFFLERSTPMHGGSVAIFRCPRGGFTYEALLNVVESRLPAVPRYRQKVREVTLGLSLPVWVDDPDFDIEYHVRRSALPSPGSEARLWDLVARLMSRPLDPARPLWEMYLVEGLGKGDGNGSGRFAIVTKSHSSLVDGVEALDIGQVIVDETRTPEPPAEDLWMPAPEPSDATLAAAALGELVMRPAEGVSAVRHALADFATSAGRALGALEKAARLVHTATNSAPDNPLNAPISRSRRYATARTPLADYRALRERYDCEIHDVVLTVVTGALRGWLQSRGELVGESTIVRAMVPISVYDTEDADGAPGAEGDDEPAGRARVSSCLVDLPVGEPSPAVRLSHIAHATASSAGHGRRVTARTMARLPGFAPATLHAVGARVATSFSQRMFNLVVTNAPGPQRARYVGGAQLTQMYPVAPLLPNQTLSIALTSYDGDVYYGLNADRDAMSDVDVVASLLTESLEELSEYGR</sequence>
<evidence type="ECO:0000256" key="10">
    <source>
        <dbReference type="ARBA" id="ARBA00048109"/>
    </source>
</evidence>
<dbReference type="GO" id="GO:0071731">
    <property type="term" value="P:response to nitric oxide"/>
    <property type="evidence" value="ECO:0007669"/>
    <property type="project" value="TreeGrafter"/>
</dbReference>
<gene>
    <name evidence="14" type="ORF">DW322_10605</name>
</gene>
<reference evidence="14 15" key="1">
    <citation type="submission" date="2018-07" db="EMBL/GenBank/DDBJ databases">
        <title>Genome sequence of Rhodococcus rhodnii ATCC 35071 from Rhodnius prolixus.</title>
        <authorList>
            <person name="Patel V."/>
            <person name="Vogel K.J."/>
        </authorList>
    </citation>
    <scope>NUCLEOTIDE SEQUENCE [LARGE SCALE GENOMIC DNA]</scope>
    <source>
        <strain evidence="14 15">ATCC 35071</strain>
    </source>
</reference>
<evidence type="ECO:0000313" key="15">
    <source>
        <dbReference type="Proteomes" id="UP000471120"/>
    </source>
</evidence>
<dbReference type="EMBL" id="QRCM01000001">
    <property type="protein sequence ID" value="TXG90589.1"/>
    <property type="molecule type" value="Genomic_DNA"/>
</dbReference>
<evidence type="ECO:0000256" key="1">
    <source>
        <dbReference type="ARBA" id="ARBA00004771"/>
    </source>
</evidence>
<dbReference type="RefSeq" id="WP_010839194.1">
    <property type="nucleotide sequence ID" value="NZ_QRCM01000001.1"/>
</dbReference>
<evidence type="ECO:0000256" key="11">
    <source>
        <dbReference type="RuleBase" id="RU361241"/>
    </source>
</evidence>
<evidence type="ECO:0000259" key="13">
    <source>
        <dbReference type="Pfam" id="PF06974"/>
    </source>
</evidence>
<dbReference type="EC" id="2.3.1.20" evidence="4 11"/>
<dbReference type="NCBIfam" id="TIGR02946">
    <property type="entry name" value="acyl_WS_DGAT"/>
    <property type="match status" value="1"/>
</dbReference>
<organism evidence="14 15">
    <name type="scientific">Rhodococcus rhodnii</name>
    <dbReference type="NCBI Taxonomy" id="38312"/>
    <lineage>
        <taxon>Bacteria</taxon>
        <taxon>Bacillati</taxon>
        <taxon>Actinomycetota</taxon>
        <taxon>Actinomycetes</taxon>
        <taxon>Mycobacteriales</taxon>
        <taxon>Nocardiaceae</taxon>
        <taxon>Rhodococcus</taxon>
    </lineage>
</organism>
<evidence type="ECO:0000259" key="12">
    <source>
        <dbReference type="Pfam" id="PF03007"/>
    </source>
</evidence>
<accession>A0A6P2CCX3</accession>
<evidence type="ECO:0000313" key="14">
    <source>
        <dbReference type="EMBL" id="TXG90589.1"/>
    </source>
</evidence>
<dbReference type="InterPro" id="IPR014292">
    <property type="entry name" value="Acyl_transf_WS/DGAT"/>
</dbReference>
<evidence type="ECO:0000256" key="2">
    <source>
        <dbReference type="ARBA" id="ARBA00005189"/>
    </source>
</evidence>
<proteinExistence type="inferred from homology"/>
<name>A0A6P2CCX3_9NOCA</name>
<protein>
    <recommendedName>
        <fullName evidence="4 11">Diacylglycerol O-acyltransferase</fullName>
        <ecNumber evidence="4 11">2.3.1.20</ecNumber>
    </recommendedName>
</protein>
<dbReference type="GO" id="GO:0051701">
    <property type="term" value="P:biological process involved in interaction with host"/>
    <property type="evidence" value="ECO:0007669"/>
    <property type="project" value="TreeGrafter"/>
</dbReference>
<dbReference type="GO" id="GO:0001666">
    <property type="term" value="P:response to hypoxia"/>
    <property type="evidence" value="ECO:0007669"/>
    <property type="project" value="TreeGrafter"/>
</dbReference>
<keyword evidence="6 11" id="KW-0808">Transferase</keyword>
<evidence type="ECO:0000256" key="6">
    <source>
        <dbReference type="ARBA" id="ARBA00022679"/>
    </source>
</evidence>
<dbReference type="UniPathway" id="UPA00282"/>
<dbReference type="GO" id="GO:0005886">
    <property type="term" value="C:plasma membrane"/>
    <property type="evidence" value="ECO:0007669"/>
    <property type="project" value="TreeGrafter"/>
</dbReference>
<dbReference type="AlphaFoldDB" id="A0A6P2CCX3"/>
<evidence type="ECO:0000256" key="3">
    <source>
        <dbReference type="ARBA" id="ARBA00009587"/>
    </source>
</evidence>
<keyword evidence="7 11" id="KW-0319">Glycerol metabolism</keyword>
<comment type="similarity">
    <text evidence="3 11">Belongs to the long-chain O-acyltransferase family.</text>
</comment>
<feature type="domain" description="O-acyltransferase WSD1 C-terminal" evidence="13">
    <location>
        <begin position="331"/>
        <end position="474"/>
    </location>
</feature>
<evidence type="ECO:0000256" key="7">
    <source>
        <dbReference type="ARBA" id="ARBA00022798"/>
    </source>
</evidence>
<evidence type="ECO:0000256" key="9">
    <source>
        <dbReference type="ARBA" id="ARBA00023315"/>
    </source>
</evidence>
<dbReference type="Proteomes" id="UP000471120">
    <property type="component" value="Unassembled WGS sequence"/>
</dbReference>
<dbReference type="GO" id="GO:0019432">
    <property type="term" value="P:triglyceride biosynthetic process"/>
    <property type="evidence" value="ECO:0007669"/>
    <property type="project" value="UniProtKB-UniPathway"/>
</dbReference>
<keyword evidence="5 11" id="KW-0444">Lipid biosynthesis</keyword>
<dbReference type="PANTHER" id="PTHR31650">
    <property type="entry name" value="O-ACYLTRANSFERASE (WSD1-LIKE) FAMILY PROTEIN"/>
    <property type="match status" value="1"/>
</dbReference>
<dbReference type="Pfam" id="PF06974">
    <property type="entry name" value="WS_DGAT_C"/>
    <property type="match status" value="1"/>
</dbReference>
<evidence type="ECO:0000256" key="5">
    <source>
        <dbReference type="ARBA" id="ARBA00022516"/>
    </source>
</evidence>
<comment type="caution">
    <text evidence="14">The sequence shown here is derived from an EMBL/GenBank/DDBJ whole genome shotgun (WGS) entry which is preliminary data.</text>
</comment>
<evidence type="ECO:0000256" key="4">
    <source>
        <dbReference type="ARBA" id="ARBA00013244"/>
    </source>
</evidence>
<dbReference type="GO" id="GO:0004144">
    <property type="term" value="F:diacylglycerol O-acyltransferase activity"/>
    <property type="evidence" value="ECO:0007669"/>
    <property type="project" value="UniProtKB-EC"/>
</dbReference>
<comment type="pathway">
    <text evidence="2">Lipid metabolism.</text>
</comment>
<dbReference type="GO" id="GO:0006071">
    <property type="term" value="P:glycerol metabolic process"/>
    <property type="evidence" value="ECO:0007669"/>
    <property type="project" value="UniProtKB-KW"/>
</dbReference>
<dbReference type="InterPro" id="IPR045034">
    <property type="entry name" value="O-acyltransferase_WSD1-like"/>
</dbReference>
<feature type="domain" description="O-acyltransferase WSD1-like N-terminal" evidence="12">
    <location>
        <begin position="5"/>
        <end position="275"/>
    </location>
</feature>
<dbReference type="InterPro" id="IPR004255">
    <property type="entry name" value="O-acyltransferase_WSD1_N"/>
</dbReference>
<dbReference type="PANTHER" id="PTHR31650:SF1">
    <property type="entry name" value="WAX ESTER SYNTHASE_DIACYLGLYCEROL ACYLTRANSFERASE 4-RELATED"/>
    <property type="match status" value="1"/>
</dbReference>
<dbReference type="InterPro" id="IPR009721">
    <property type="entry name" value="O-acyltransferase_WSD1_C"/>
</dbReference>
<dbReference type="Pfam" id="PF03007">
    <property type="entry name" value="WS_DGAT_cat"/>
    <property type="match status" value="1"/>
</dbReference>
<comment type="pathway">
    <text evidence="1 11">Glycerolipid metabolism; triacylglycerol biosynthesis.</text>
</comment>
<keyword evidence="9 11" id="KW-0012">Acyltransferase</keyword>